<organism evidence="1 2">
    <name type="scientific">Chryseobacterium arthrosphaerae</name>
    <dbReference type="NCBI Taxonomy" id="651561"/>
    <lineage>
        <taxon>Bacteria</taxon>
        <taxon>Pseudomonadati</taxon>
        <taxon>Bacteroidota</taxon>
        <taxon>Flavobacteriia</taxon>
        <taxon>Flavobacteriales</taxon>
        <taxon>Weeksellaceae</taxon>
        <taxon>Chryseobacterium group</taxon>
        <taxon>Chryseobacterium</taxon>
    </lineage>
</organism>
<reference evidence="1 2" key="1">
    <citation type="submission" date="2018-12" db="EMBL/GenBank/DDBJ databases">
        <title>Draft Genome Sequence of Chryseobacterium arthrosphaerae strain ED882-96 Isolated from the Blood of a Patient with Liver Cirrhosis in Taiwan.</title>
        <authorList>
            <person name="Lin J.-N."/>
            <person name="Lai C.-H."/>
            <person name="Yang C.-H."/>
            <person name="Huang Y.-H."/>
        </authorList>
    </citation>
    <scope>NUCLEOTIDE SEQUENCE [LARGE SCALE GENOMIC DNA]</scope>
    <source>
        <strain evidence="1 2">ED882-96</strain>
    </source>
</reference>
<dbReference type="EMBL" id="RYFC01000001">
    <property type="protein sequence ID" value="RTZ50376.1"/>
    <property type="molecule type" value="Genomic_DNA"/>
</dbReference>
<dbReference type="AlphaFoldDB" id="A0A3S0QJ90"/>
<dbReference type="Proteomes" id="UP000276953">
    <property type="component" value="Unassembled WGS sequence"/>
</dbReference>
<comment type="caution">
    <text evidence="1">The sequence shown here is derived from an EMBL/GenBank/DDBJ whole genome shotgun (WGS) entry which is preliminary data.</text>
</comment>
<protein>
    <submittedName>
        <fullName evidence="1">Uncharacterized protein</fullName>
    </submittedName>
</protein>
<sequence length="140" mass="16223">MTIGDLNHQIDYPRVYKCMDKTIQIDRDASWKDDDSILKYYNTLADEVSKIDGIQAFPSGVNGLIFRIDVNKVKNFKFEKPMYETSFDILEFVTDAKSYLRVYTPDLSIYSNYGKVLDKEGTKLNPQDFGVQIPLSRFLI</sequence>
<name>A0A3S0QJ90_9FLAO</name>
<evidence type="ECO:0000313" key="1">
    <source>
        <dbReference type="EMBL" id="RTZ50376.1"/>
    </source>
</evidence>
<evidence type="ECO:0000313" key="2">
    <source>
        <dbReference type="Proteomes" id="UP000276953"/>
    </source>
</evidence>
<proteinExistence type="predicted"/>
<gene>
    <name evidence="1" type="ORF">EJ377_11330</name>
</gene>
<accession>A0A3S0QJ90</accession>